<dbReference type="Proteomes" id="UP001642540">
    <property type="component" value="Unassembled WGS sequence"/>
</dbReference>
<feature type="compositionally biased region" description="Basic and acidic residues" evidence="1">
    <location>
        <begin position="296"/>
        <end position="306"/>
    </location>
</feature>
<evidence type="ECO:0000313" key="3">
    <source>
        <dbReference type="Proteomes" id="UP001642540"/>
    </source>
</evidence>
<feature type="compositionally biased region" description="Acidic residues" evidence="1">
    <location>
        <begin position="285"/>
        <end position="295"/>
    </location>
</feature>
<feature type="compositionally biased region" description="Acidic residues" evidence="1">
    <location>
        <begin position="307"/>
        <end position="320"/>
    </location>
</feature>
<reference evidence="2 3" key="1">
    <citation type="submission" date="2024-08" db="EMBL/GenBank/DDBJ databases">
        <authorList>
            <person name="Cucini C."/>
            <person name="Frati F."/>
        </authorList>
    </citation>
    <scope>NUCLEOTIDE SEQUENCE [LARGE SCALE GENOMIC DNA]</scope>
</reference>
<feature type="region of interest" description="Disordered" evidence="1">
    <location>
        <begin position="283"/>
        <end position="368"/>
    </location>
</feature>
<sequence>MENCIFCTSSVLSNYKKLADGKVKPRRMRSERVSQIFSPVGPPRLSFDTQDNFLAVEGHLKTFFVLIKVLTIPHEKLSEFIGFEEGANHPELWVNVCESCKPLVQEFYEIEGELSKRKRKAKDATDLEERLTEIQRSLKGEIFDSRNKKCENYIWEQIREHVLQNDVMEKKTSSAAARNPLAPSVVSSSTTPVSQRESSPAVVDVIPLNEDREDERQIQTGDLEPHRDQERRRLLNEKFHKINNEVKAKARENIKCIKTRAAKNGYDFNASSFSLVWKELKVGDDSDGSDDDEGETVERSQGRRDEDIEASSDSMEEQDSGVENSTLPVIVHDSNDNGGGRRGQTEEKHADAERVVKSQYAEGDSRGVEEIDVNVTANKDPSSSVAGPFGITLSVPRVAELRRSKRRIVRRRIS</sequence>
<accession>A0ABP1PTD7</accession>
<comment type="caution">
    <text evidence="2">The sequence shown here is derived from an EMBL/GenBank/DDBJ whole genome shotgun (WGS) entry which is preliminary data.</text>
</comment>
<gene>
    <name evidence="2" type="ORF">ODALV1_LOCUS3573</name>
</gene>
<evidence type="ECO:0000313" key="2">
    <source>
        <dbReference type="EMBL" id="CAL8076739.1"/>
    </source>
</evidence>
<name>A0ABP1PTD7_9HEXA</name>
<dbReference type="EMBL" id="CAXLJM020000012">
    <property type="protein sequence ID" value="CAL8076739.1"/>
    <property type="molecule type" value="Genomic_DNA"/>
</dbReference>
<feature type="compositionally biased region" description="Low complexity" evidence="1">
    <location>
        <begin position="183"/>
        <end position="194"/>
    </location>
</feature>
<evidence type="ECO:0000256" key="1">
    <source>
        <dbReference type="SAM" id="MobiDB-lite"/>
    </source>
</evidence>
<organism evidence="2 3">
    <name type="scientific">Orchesella dallaii</name>
    <dbReference type="NCBI Taxonomy" id="48710"/>
    <lineage>
        <taxon>Eukaryota</taxon>
        <taxon>Metazoa</taxon>
        <taxon>Ecdysozoa</taxon>
        <taxon>Arthropoda</taxon>
        <taxon>Hexapoda</taxon>
        <taxon>Collembola</taxon>
        <taxon>Entomobryomorpha</taxon>
        <taxon>Entomobryoidea</taxon>
        <taxon>Orchesellidae</taxon>
        <taxon>Orchesellinae</taxon>
        <taxon>Orchesella</taxon>
    </lineage>
</organism>
<protein>
    <submittedName>
        <fullName evidence="2">Uncharacterized protein</fullName>
    </submittedName>
</protein>
<keyword evidence="3" id="KW-1185">Reference proteome</keyword>
<proteinExistence type="predicted"/>
<feature type="compositionally biased region" description="Basic and acidic residues" evidence="1">
    <location>
        <begin position="343"/>
        <end position="356"/>
    </location>
</feature>
<feature type="region of interest" description="Disordered" evidence="1">
    <location>
        <begin position="171"/>
        <end position="230"/>
    </location>
</feature>